<evidence type="ECO:0000256" key="1">
    <source>
        <dbReference type="SAM" id="MobiDB-lite"/>
    </source>
</evidence>
<proteinExistence type="predicted"/>
<gene>
    <name evidence="4" type="ORF">H9779_01880</name>
</gene>
<feature type="domain" description="Bacterial Pleckstrin homology" evidence="3">
    <location>
        <begin position="62"/>
        <end position="162"/>
    </location>
</feature>
<evidence type="ECO:0000256" key="2">
    <source>
        <dbReference type="SAM" id="Phobius"/>
    </source>
</evidence>
<name>A0A9D2L3T6_9BACT</name>
<sequence length="187" mass="21701">MKKTYKYRLARHTVRATAIYFAVFVIVGGGLFFLYEGGFLSAWFTSFIGALIALMSLSVPRKIVVNNRGLHIFCLLDLTELQRDEIAAARQVDPKELKGFFPIFGGYGFFGYYGHFLDLKNLERVRIYASEWRNFVEITDIYERRIYVSCSQPEELVQDLQVLIDRNREEAEKEAQQESDPDDESDK</sequence>
<protein>
    <recommendedName>
        <fullName evidence="3">Bacterial Pleckstrin homology domain-containing protein</fullName>
    </recommendedName>
</protein>
<accession>A0A9D2L3T6</accession>
<keyword evidence="2" id="KW-0472">Membrane</keyword>
<dbReference type="EMBL" id="DWYR01000007">
    <property type="protein sequence ID" value="HJA98335.1"/>
    <property type="molecule type" value="Genomic_DNA"/>
</dbReference>
<evidence type="ECO:0000259" key="3">
    <source>
        <dbReference type="Pfam" id="PF10882"/>
    </source>
</evidence>
<dbReference type="Proteomes" id="UP000824259">
    <property type="component" value="Unassembled WGS sequence"/>
</dbReference>
<evidence type="ECO:0000313" key="5">
    <source>
        <dbReference type="Proteomes" id="UP000824259"/>
    </source>
</evidence>
<feature type="transmembrane region" description="Helical" evidence="2">
    <location>
        <begin position="40"/>
        <end position="59"/>
    </location>
</feature>
<organism evidence="4 5">
    <name type="scientific">Candidatus Alistipes avicola</name>
    <dbReference type="NCBI Taxonomy" id="2838432"/>
    <lineage>
        <taxon>Bacteria</taxon>
        <taxon>Pseudomonadati</taxon>
        <taxon>Bacteroidota</taxon>
        <taxon>Bacteroidia</taxon>
        <taxon>Bacteroidales</taxon>
        <taxon>Rikenellaceae</taxon>
        <taxon>Alistipes</taxon>
    </lineage>
</organism>
<feature type="compositionally biased region" description="Acidic residues" evidence="1">
    <location>
        <begin position="177"/>
        <end position="187"/>
    </location>
</feature>
<feature type="transmembrane region" description="Helical" evidence="2">
    <location>
        <begin position="12"/>
        <end position="34"/>
    </location>
</feature>
<dbReference type="InterPro" id="IPR027783">
    <property type="entry name" value="Bacterial_PH-related"/>
</dbReference>
<comment type="caution">
    <text evidence="4">The sequence shown here is derived from an EMBL/GenBank/DDBJ whole genome shotgun (WGS) entry which is preliminary data.</text>
</comment>
<dbReference type="Pfam" id="PF10882">
    <property type="entry name" value="bPH_5"/>
    <property type="match status" value="1"/>
</dbReference>
<evidence type="ECO:0000313" key="4">
    <source>
        <dbReference type="EMBL" id="HJA98335.1"/>
    </source>
</evidence>
<dbReference type="AlphaFoldDB" id="A0A9D2L3T6"/>
<keyword evidence="2" id="KW-1133">Transmembrane helix</keyword>
<feature type="region of interest" description="Disordered" evidence="1">
    <location>
        <begin position="168"/>
        <end position="187"/>
    </location>
</feature>
<reference evidence="4" key="2">
    <citation type="submission" date="2021-04" db="EMBL/GenBank/DDBJ databases">
        <authorList>
            <person name="Gilroy R."/>
        </authorList>
    </citation>
    <scope>NUCLEOTIDE SEQUENCE</scope>
    <source>
        <strain evidence="4">CHK169-11906</strain>
    </source>
</reference>
<reference evidence="4" key="1">
    <citation type="journal article" date="2021" name="PeerJ">
        <title>Extensive microbial diversity within the chicken gut microbiome revealed by metagenomics and culture.</title>
        <authorList>
            <person name="Gilroy R."/>
            <person name="Ravi A."/>
            <person name="Getino M."/>
            <person name="Pursley I."/>
            <person name="Horton D.L."/>
            <person name="Alikhan N.F."/>
            <person name="Baker D."/>
            <person name="Gharbi K."/>
            <person name="Hall N."/>
            <person name="Watson M."/>
            <person name="Adriaenssens E.M."/>
            <person name="Foster-Nyarko E."/>
            <person name="Jarju S."/>
            <person name="Secka A."/>
            <person name="Antonio M."/>
            <person name="Oren A."/>
            <person name="Chaudhuri R.R."/>
            <person name="La Ragione R."/>
            <person name="Hildebrand F."/>
            <person name="Pallen M.J."/>
        </authorList>
    </citation>
    <scope>NUCLEOTIDE SEQUENCE</scope>
    <source>
        <strain evidence="4">CHK169-11906</strain>
    </source>
</reference>
<keyword evidence="2" id="KW-0812">Transmembrane</keyword>